<dbReference type="InterPro" id="IPR011990">
    <property type="entry name" value="TPR-like_helical_dom_sf"/>
</dbReference>
<dbReference type="OrthoDB" id="6429934at2"/>
<keyword evidence="4" id="KW-1185">Reference proteome</keyword>
<keyword evidence="2" id="KW-0812">Transmembrane</keyword>
<reference evidence="3 4" key="1">
    <citation type="submission" date="2018-06" db="EMBL/GenBank/DDBJ databases">
        <title>Genomic Encyclopedia of Type Strains, Phase III (KMG-III): the genomes of soil and plant-associated and newly described type strains.</title>
        <authorList>
            <person name="Whitman W."/>
        </authorList>
    </citation>
    <scope>NUCLEOTIDE SEQUENCE [LARGE SCALE GENOMIC DNA]</scope>
    <source>
        <strain evidence="3 4">CECT 5889</strain>
    </source>
</reference>
<organism evidence="3 4">
    <name type="scientific">Psychrobacter fozii</name>
    <dbReference type="NCBI Taxonomy" id="198480"/>
    <lineage>
        <taxon>Bacteria</taxon>
        <taxon>Pseudomonadati</taxon>
        <taxon>Pseudomonadota</taxon>
        <taxon>Gammaproteobacteria</taxon>
        <taxon>Moraxellales</taxon>
        <taxon>Moraxellaceae</taxon>
        <taxon>Psychrobacter</taxon>
    </lineage>
</organism>
<protein>
    <submittedName>
        <fullName evidence="3">Sel1 repeat-containing protein</fullName>
    </submittedName>
</protein>
<evidence type="ECO:0000313" key="4">
    <source>
        <dbReference type="Proteomes" id="UP000247746"/>
    </source>
</evidence>
<evidence type="ECO:0000256" key="1">
    <source>
        <dbReference type="SAM" id="MobiDB-lite"/>
    </source>
</evidence>
<evidence type="ECO:0000313" key="3">
    <source>
        <dbReference type="EMBL" id="PYE40159.1"/>
    </source>
</evidence>
<comment type="caution">
    <text evidence="3">The sequence shown here is derived from an EMBL/GenBank/DDBJ whole genome shotgun (WGS) entry which is preliminary data.</text>
</comment>
<dbReference type="InterPro" id="IPR006597">
    <property type="entry name" value="Sel1-like"/>
</dbReference>
<gene>
    <name evidence="3" type="ORF">DFP82_102120</name>
</gene>
<accession>A0A2V4UMK5</accession>
<dbReference type="SUPFAM" id="SSF81901">
    <property type="entry name" value="HCP-like"/>
    <property type="match status" value="1"/>
</dbReference>
<dbReference type="AlphaFoldDB" id="A0A2V4UMK5"/>
<proteinExistence type="predicted"/>
<dbReference type="RefSeq" id="WP_110922339.1">
    <property type="nucleotide sequence ID" value="NZ_QJSU01000002.1"/>
</dbReference>
<sequence length="515" mass="57506">MYASSASPLTPFDYIAAGYWQDFLAGRAIAGGIAYETELRDCVLDESLASLQRIDTLLSQIRREMIKVGQWNEESLLVDERYRNFMMFLAFYAGRVLAQQWQSTSHWYGQFELHKRYPELSLITDDFYQHMAVIYRDDVGISADASLFFALEPIGLRLFGHIDRQFEAVQGCQVASGLYQAINARLPKLNDSQVLKSGTPAPVTQITESNSKHADIDTDINEGSDIENVKAVDMHTALEKQWVNDTPAAIPESKVLAQPDSQSQLALAKEEPLIEQVKPVEGADSEHTIPSKLSKQLSNQPLTSSASPVPSSKELPMPEMFMQLRIELETIEVGQTSGQTEYQQASNVLEQFEQHIAKQNKPRAQIVFSENHLAAKKQALSKLQEVARAGNTAAMLRLAMYELLDEGIAADKSTATESGTAWVKQAASKNDSRAQRLLSKMFYQGLGVAQDIDNGKYWLEQAAENGHLEAAKIVEQWQQAQTLITTQKQEQHSIKRYQLLFAAVIVVALLILIIV</sequence>
<feature type="compositionally biased region" description="Polar residues" evidence="1">
    <location>
        <begin position="292"/>
        <end position="310"/>
    </location>
</feature>
<name>A0A2V4UMK5_9GAMM</name>
<dbReference type="Gene3D" id="1.25.40.10">
    <property type="entry name" value="Tetratricopeptide repeat domain"/>
    <property type="match status" value="1"/>
</dbReference>
<feature type="region of interest" description="Disordered" evidence="1">
    <location>
        <begin position="197"/>
        <end position="221"/>
    </location>
</feature>
<dbReference type="SMART" id="SM00671">
    <property type="entry name" value="SEL1"/>
    <property type="match status" value="2"/>
</dbReference>
<keyword evidence="2" id="KW-1133">Transmembrane helix</keyword>
<dbReference type="Proteomes" id="UP000247746">
    <property type="component" value="Unassembled WGS sequence"/>
</dbReference>
<keyword evidence="2" id="KW-0472">Membrane</keyword>
<feature type="transmembrane region" description="Helical" evidence="2">
    <location>
        <begin position="497"/>
        <end position="514"/>
    </location>
</feature>
<feature type="region of interest" description="Disordered" evidence="1">
    <location>
        <begin position="292"/>
        <end position="315"/>
    </location>
</feature>
<dbReference type="EMBL" id="QJSU01000002">
    <property type="protein sequence ID" value="PYE40159.1"/>
    <property type="molecule type" value="Genomic_DNA"/>
</dbReference>
<dbReference type="Pfam" id="PF08238">
    <property type="entry name" value="Sel1"/>
    <property type="match status" value="2"/>
</dbReference>
<evidence type="ECO:0000256" key="2">
    <source>
        <dbReference type="SAM" id="Phobius"/>
    </source>
</evidence>
<feature type="compositionally biased region" description="Polar residues" evidence="1">
    <location>
        <begin position="197"/>
        <end position="209"/>
    </location>
</feature>